<protein>
    <submittedName>
        <fullName evidence="1">Uncharacterized protein</fullName>
    </submittedName>
</protein>
<gene>
    <name evidence="1" type="ORF">BD310DRAFT_914276</name>
</gene>
<reference evidence="1 2" key="1">
    <citation type="submission" date="2019-01" db="EMBL/GenBank/DDBJ databases">
        <title>Draft genome sequences of three monokaryotic isolates of the white-rot basidiomycete fungus Dichomitus squalens.</title>
        <authorList>
            <consortium name="DOE Joint Genome Institute"/>
            <person name="Lopez S.C."/>
            <person name="Andreopoulos B."/>
            <person name="Pangilinan J."/>
            <person name="Lipzen A."/>
            <person name="Riley R."/>
            <person name="Ahrendt S."/>
            <person name="Ng V."/>
            <person name="Barry K."/>
            <person name="Daum C."/>
            <person name="Grigoriev I.V."/>
            <person name="Hilden K.S."/>
            <person name="Makela M.R."/>
            <person name="de Vries R.P."/>
        </authorList>
    </citation>
    <scope>NUCLEOTIDE SEQUENCE [LARGE SCALE GENOMIC DNA]</scope>
    <source>
        <strain evidence="1 2">CBS 464.89</strain>
    </source>
</reference>
<organism evidence="1 2">
    <name type="scientific">Dichomitus squalens</name>
    <dbReference type="NCBI Taxonomy" id="114155"/>
    <lineage>
        <taxon>Eukaryota</taxon>
        <taxon>Fungi</taxon>
        <taxon>Dikarya</taxon>
        <taxon>Basidiomycota</taxon>
        <taxon>Agaricomycotina</taxon>
        <taxon>Agaricomycetes</taxon>
        <taxon>Polyporales</taxon>
        <taxon>Polyporaceae</taxon>
        <taxon>Dichomitus</taxon>
    </lineage>
</organism>
<dbReference type="EMBL" id="ML145085">
    <property type="protein sequence ID" value="TBU65217.1"/>
    <property type="molecule type" value="Genomic_DNA"/>
</dbReference>
<evidence type="ECO:0000313" key="2">
    <source>
        <dbReference type="Proteomes" id="UP000292082"/>
    </source>
</evidence>
<keyword evidence="2" id="KW-1185">Reference proteome</keyword>
<dbReference type="AlphaFoldDB" id="A0A4Q9QBX0"/>
<proteinExistence type="predicted"/>
<evidence type="ECO:0000313" key="1">
    <source>
        <dbReference type="EMBL" id="TBU65217.1"/>
    </source>
</evidence>
<sequence>MLYSSAYLDVCRAIDILISPHTWTDKEQWPLLQTDEVPVRRRHDSTATVLSSLSDAVALRVPSNHAFSAERQSDSGKGRKAAC</sequence>
<name>A0A4Q9QBX0_9APHY</name>
<accession>A0A4Q9QBX0</accession>
<dbReference type="Proteomes" id="UP000292082">
    <property type="component" value="Unassembled WGS sequence"/>
</dbReference>